<gene>
    <name evidence="1" type="ORF">GUITHDRAFT_119417</name>
</gene>
<sequence length="234" mass="26099">MRDGHKEVRQPQVPTLHGTRGYVLKCTCLTCPYNIVIARKYSKKQVGGEYFTVKFSASTLYHHDCTSQREVSVAYLIGLPCFRIMLRHLLKMQHGVAASEVEADNQRFLKYLRYKWQTDDSLESTYEKRVMREGQVPIQEDSTSCAIFLCVIANNVAAGEGIDNFGQKDIPLIRQGIAKLLRGLYGYGNWDEADGNGSRGSDTGSGVFHQAKASHSEPAAATAEVRVMSAIEIM</sequence>
<evidence type="ECO:0000313" key="1">
    <source>
        <dbReference type="EMBL" id="EKX34413.1"/>
    </source>
</evidence>
<dbReference type="HOGENOM" id="CLU_1186915_0_0_1"/>
<dbReference type="GeneID" id="17291135"/>
<reference evidence="2" key="3">
    <citation type="submission" date="2015-06" db="UniProtKB">
        <authorList>
            <consortium name="EnsemblProtists"/>
        </authorList>
    </citation>
    <scope>IDENTIFICATION</scope>
</reference>
<evidence type="ECO:0000313" key="2">
    <source>
        <dbReference type="EnsemblProtists" id="EKX34413"/>
    </source>
</evidence>
<dbReference type="RefSeq" id="XP_005821393.1">
    <property type="nucleotide sequence ID" value="XM_005821336.1"/>
</dbReference>
<dbReference type="AlphaFoldDB" id="L1IDV7"/>
<reference evidence="3" key="2">
    <citation type="submission" date="2012-11" db="EMBL/GenBank/DDBJ databases">
        <authorList>
            <person name="Kuo A."/>
            <person name="Curtis B.A."/>
            <person name="Tanifuji G."/>
            <person name="Burki F."/>
            <person name="Gruber A."/>
            <person name="Irimia M."/>
            <person name="Maruyama S."/>
            <person name="Arias M.C."/>
            <person name="Ball S.G."/>
            <person name="Gile G.H."/>
            <person name="Hirakawa Y."/>
            <person name="Hopkins J.F."/>
            <person name="Rensing S.A."/>
            <person name="Schmutz J."/>
            <person name="Symeonidi A."/>
            <person name="Elias M."/>
            <person name="Eveleigh R.J."/>
            <person name="Herman E.K."/>
            <person name="Klute M.J."/>
            <person name="Nakayama T."/>
            <person name="Obornik M."/>
            <person name="Reyes-Prieto A."/>
            <person name="Armbrust E.V."/>
            <person name="Aves S.J."/>
            <person name="Beiko R.G."/>
            <person name="Coutinho P."/>
            <person name="Dacks J.B."/>
            <person name="Durnford D.G."/>
            <person name="Fast N.M."/>
            <person name="Green B.R."/>
            <person name="Grisdale C."/>
            <person name="Hempe F."/>
            <person name="Henrissat B."/>
            <person name="Hoppner M.P."/>
            <person name="Ishida K.-I."/>
            <person name="Kim E."/>
            <person name="Koreny L."/>
            <person name="Kroth P.G."/>
            <person name="Liu Y."/>
            <person name="Malik S.-B."/>
            <person name="Maier U.G."/>
            <person name="McRose D."/>
            <person name="Mock T."/>
            <person name="Neilson J.A."/>
            <person name="Onodera N.T."/>
            <person name="Poole A.M."/>
            <person name="Pritham E.J."/>
            <person name="Richards T.A."/>
            <person name="Rocap G."/>
            <person name="Roy S.W."/>
            <person name="Sarai C."/>
            <person name="Schaack S."/>
            <person name="Shirato S."/>
            <person name="Slamovits C.H."/>
            <person name="Spencer D.F."/>
            <person name="Suzuki S."/>
            <person name="Worden A.Z."/>
            <person name="Zauner S."/>
            <person name="Barry K."/>
            <person name="Bell C."/>
            <person name="Bharti A.K."/>
            <person name="Crow J.A."/>
            <person name="Grimwood J."/>
            <person name="Kramer R."/>
            <person name="Lindquist E."/>
            <person name="Lucas S."/>
            <person name="Salamov A."/>
            <person name="McFadden G.I."/>
            <person name="Lane C.E."/>
            <person name="Keeling P.J."/>
            <person name="Gray M.W."/>
            <person name="Grigoriev I.V."/>
            <person name="Archibald J.M."/>
        </authorList>
    </citation>
    <scope>NUCLEOTIDE SEQUENCE</scope>
    <source>
        <strain evidence="3">CCMP2712</strain>
    </source>
</reference>
<dbReference type="EnsemblProtists" id="EKX34413">
    <property type="protein sequence ID" value="EKX34413"/>
    <property type="gene ID" value="GUITHDRAFT_119417"/>
</dbReference>
<accession>L1IDV7</accession>
<dbReference type="SUPFAM" id="SSF54001">
    <property type="entry name" value="Cysteine proteinases"/>
    <property type="match status" value="1"/>
</dbReference>
<reference evidence="1 3" key="1">
    <citation type="journal article" date="2012" name="Nature">
        <title>Algal genomes reveal evolutionary mosaicism and the fate of nucleomorphs.</title>
        <authorList>
            <consortium name="DOE Joint Genome Institute"/>
            <person name="Curtis B.A."/>
            <person name="Tanifuji G."/>
            <person name="Burki F."/>
            <person name="Gruber A."/>
            <person name="Irimia M."/>
            <person name="Maruyama S."/>
            <person name="Arias M.C."/>
            <person name="Ball S.G."/>
            <person name="Gile G.H."/>
            <person name="Hirakawa Y."/>
            <person name="Hopkins J.F."/>
            <person name="Kuo A."/>
            <person name="Rensing S.A."/>
            <person name="Schmutz J."/>
            <person name="Symeonidi A."/>
            <person name="Elias M."/>
            <person name="Eveleigh R.J."/>
            <person name="Herman E.K."/>
            <person name="Klute M.J."/>
            <person name="Nakayama T."/>
            <person name="Obornik M."/>
            <person name="Reyes-Prieto A."/>
            <person name="Armbrust E.V."/>
            <person name="Aves S.J."/>
            <person name="Beiko R.G."/>
            <person name="Coutinho P."/>
            <person name="Dacks J.B."/>
            <person name="Durnford D.G."/>
            <person name="Fast N.M."/>
            <person name="Green B.R."/>
            <person name="Grisdale C.J."/>
            <person name="Hempel F."/>
            <person name="Henrissat B."/>
            <person name="Hoppner M.P."/>
            <person name="Ishida K."/>
            <person name="Kim E."/>
            <person name="Koreny L."/>
            <person name="Kroth P.G."/>
            <person name="Liu Y."/>
            <person name="Malik S.B."/>
            <person name="Maier U.G."/>
            <person name="McRose D."/>
            <person name="Mock T."/>
            <person name="Neilson J.A."/>
            <person name="Onodera N.T."/>
            <person name="Poole A.M."/>
            <person name="Pritham E.J."/>
            <person name="Richards T.A."/>
            <person name="Rocap G."/>
            <person name="Roy S.W."/>
            <person name="Sarai C."/>
            <person name="Schaack S."/>
            <person name="Shirato S."/>
            <person name="Slamovits C.H."/>
            <person name="Spencer D.F."/>
            <person name="Suzuki S."/>
            <person name="Worden A.Z."/>
            <person name="Zauner S."/>
            <person name="Barry K."/>
            <person name="Bell C."/>
            <person name="Bharti A.K."/>
            <person name="Crow J.A."/>
            <person name="Grimwood J."/>
            <person name="Kramer R."/>
            <person name="Lindquist E."/>
            <person name="Lucas S."/>
            <person name="Salamov A."/>
            <person name="McFadden G.I."/>
            <person name="Lane C.E."/>
            <person name="Keeling P.J."/>
            <person name="Gray M.W."/>
            <person name="Grigoriev I.V."/>
            <person name="Archibald J.M."/>
        </authorList>
    </citation>
    <scope>NUCLEOTIDE SEQUENCE</scope>
    <source>
        <strain evidence="1 3">CCMP2712</strain>
    </source>
</reference>
<proteinExistence type="predicted"/>
<dbReference type="PaxDb" id="55529-EKX34413"/>
<dbReference type="EMBL" id="JH993110">
    <property type="protein sequence ID" value="EKX34413.1"/>
    <property type="molecule type" value="Genomic_DNA"/>
</dbReference>
<name>L1IDV7_GUITC</name>
<evidence type="ECO:0000313" key="3">
    <source>
        <dbReference type="Proteomes" id="UP000011087"/>
    </source>
</evidence>
<organism evidence="1">
    <name type="scientific">Guillardia theta (strain CCMP2712)</name>
    <name type="common">Cryptophyte</name>
    <dbReference type="NCBI Taxonomy" id="905079"/>
    <lineage>
        <taxon>Eukaryota</taxon>
        <taxon>Cryptophyceae</taxon>
        <taxon>Pyrenomonadales</taxon>
        <taxon>Geminigeraceae</taxon>
        <taxon>Guillardia</taxon>
    </lineage>
</organism>
<dbReference type="KEGG" id="gtt:GUITHDRAFT_119417"/>
<keyword evidence="3" id="KW-1185">Reference proteome</keyword>
<dbReference type="Proteomes" id="UP000011087">
    <property type="component" value="Unassembled WGS sequence"/>
</dbReference>
<dbReference type="InterPro" id="IPR038765">
    <property type="entry name" value="Papain-like_cys_pep_sf"/>
</dbReference>
<evidence type="ECO:0008006" key="4">
    <source>
        <dbReference type="Google" id="ProtNLM"/>
    </source>
</evidence>
<protein>
    <recommendedName>
        <fullName evidence="4">Ubiquitin-like protease family profile domain-containing protein</fullName>
    </recommendedName>
</protein>
<dbReference type="Gene3D" id="3.40.395.10">
    <property type="entry name" value="Adenoviral Proteinase, Chain A"/>
    <property type="match status" value="1"/>
</dbReference>